<evidence type="ECO:0000259" key="9">
    <source>
        <dbReference type="PROSITE" id="PS50011"/>
    </source>
</evidence>
<feature type="domain" description="FHA" evidence="8">
    <location>
        <begin position="24"/>
        <end position="73"/>
    </location>
</feature>
<reference evidence="10 11" key="1">
    <citation type="submission" date="2011-11" db="EMBL/GenBank/DDBJ databases">
        <title>The Noncontiguous Finished sequence of Saccharomonospora cyanea NA-134.</title>
        <authorList>
            <consortium name="US DOE Joint Genome Institute"/>
            <person name="Lucas S."/>
            <person name="Han J."/>
            <person name="Lapidus A."/>
            <person name="Cheng J.-F."/>
            <person name="Goodwin L."/>
            <person name="Pitluck S."/>
            <person name="Peters L."/>
            <person name="Ovchinnikova G."/>
            <person name="Lu M."/>
            <person name="Detter J.C."/>
            <person name="Han C."/>
            <person name="Tapia R."/>
            <person name="Land M."/>
            <person name="Hauser L."/>
            <person name="Kyrpides N."/>
            <person name="Ivanova N."/>
            <person name="Pagani I."/>
            <person name="Brambilla E.-M."/>
            <person name="Klenk H.-P."/>
            <person name="Woyke T."/>
        </authorList>
    </citation>
    <scope>NUCLEOTIDE SEQUENCE [LARGE SCALE GENOMIC DNA]</scope>
    <source>
        <strain evidence="10 11">NA-134</strain>
    </source>
</reference>
<keyword evidence="3" id="KW-0597">Phosphoprotein</keyword>
<evidence type="ECO:0000313" key="10">
    <source>
        <dbReference type="EMBL" id="EHR62319.1"/>
    </source>
</evidence>
<keyword evidence="2 10" id="KW-0723">Serine/threonine-protein kinase</keyword>
<evidence type="ECO:0000256" key="3">
    <source>
        <dbReference type="ARBA" id="ARBA00022553"/>
    </source>
</evidence>
<organism evidence="10 11">
    <name type="scientific">Saccharomonospora cyanea NA-134</name>
    <dbReference type="NCBI Taxonomy" id="882082"/>
    <lineage>
        <taxon>Bacteria</taxon>
        <taxon>Bacillati</taxon>
        <taxon>Actinomycetota</taxon>
        <taxon>Actinomycetes</taxon>
        <taxon>Pseudonocardiales</taxon>
        <taxon>Pseudonocardiaceae</taxon>
        <taxon>Saccharomonospora</taxon>
    </lineage>
</organism>
<dbReference type="Pfam" id="PF00498">
    <property type="entry name" value="FHA"/>
    <property type="match status" value="1"/>
</dbReference>
<keyword evidence="4" id="KW-0808">Transferase</keyword>
<dbReference type="CDD" id="cd00060">
    <property type="entry name" value="FHA"/>
    <property type="match status" value="1"/>
</dbReference>
<dbReference type="CDD" id="cd14014">
    <property type="entry name" value="STKc_PknB_like"/>
    <property type="match status" value="1"/>
</dbReference>
<dbReference type="PROSITE" id="PS50011">
    <property type="entry name" value="PROTEIN_KINASE_DOM"/>
    <property type="match status" value="1"/>
</dbReference>
<dbReference type="eggNOG" id="COG0515">
    <property type="taxonomic scope" value="Bacteria"/>
</dbReference>
<accession>H5XCS5</accession>
<evidence type="ECO:0000256" key="5">
    <source>
        <dbReference type="ARBA" id="ARBA00022741"/>
    </source>
</evidence>
<dbReference type="PROSITE" id="PS00108">
    <property type="entry name" value="PROTEIN_KINASE_ST"/>
    <property type="match status" value="1"/>
</dbReference>
<dbReference type="OrthoDB" id="9762169at2"/>
<dbReference type="EC" id="2.7.11.1" evidence="1"/>
<dbReference type="InterPro" id="IPR011009">
    <property type="entry name" value="Kinase-like_dom_sf"/>
</dbReference>
<evidence type="ECO:0000256" key="4">
    <source>
        <dbReference type="ARBA" id="ARBA00022679"/>
    </source>
</evidence>
<dbReference type="PANTHER" id="PTHR43289">
    <property type="entry name" value="MITOGEN-ACTIVATED PROTEIN KINASE KINASE KINASE 20-RELATED"/>
    <property type="match status" value="1"/>
</dbReference>
<dbReference type="RefSeq" id="WP_005458060.1">
    <property type="nucleotide sequence ID" value="NZ_CM001440.1"/>
</dbReference>
<dbReference type="PROSITE" id="PS50006">
    <property type="entry name" value="FHA_DOMAIN"/>
    <property type="match status" value="1"/>
</dbReference>
<dbReference type="InterPro" id="IPR000253">
    <property type="entry name" value="FHA_dom"/>
</dbReference>
<keyword evidence="11" id="KW-1185">Reference proteome</keyword>
<keyword evidence="6 10" id="KW-0418">Kinase</keyword>
<feature type="domain" description="Protein kinase" evidence="9">
    <location>
        <begin position="116"/>
        <end position="396"/>
    </location>
</feature>
<dbReference type="InterPro" id="IPR008984">
    <property type="entry name" value="SMAD_FHA_dom_sf"/>
</dbReference>
<dbReference type="Proteomes" id="UP000002791">
    <property type="component" value="Chromosome"/>
</dbReference>
<dbReference type="Pfam" id="PF00069">
    <property type="entry name" value="Pkinase"/>
    <property type="match status" value="1"/>
</dbReference>
<keyword evidence="7" id="KW-0067">ATP-binding</keyword>
<keyword evidence="5" id="KW-0547">Nucleotide-binding</keyword>
<dbReference type="SMART" id="SM00220">
    <property type="entry name" value="S_TKc"/>
    <property type="match status" value="1"/>
</dbReference>
<dbReference type="GO" id="GO:0005524">
    <property type="term" value="F:ATP binding"/>
    <property type="evidence" value="ECO:0007669"/>
    <property type="project" value="UniProtKB-KW"/>
</dbReference>
<dbReference type="SUPFAM" id="SSF56112">
    <property type="entry name" value="Protein kinase-like (PK-like)"/>
    <property type="match status" value="1"/>
</dbReference>
<dbReference type="InterPro" id="IPR000719">
    <property type="entry name" value="Prot_kinase_dom"/>
</dbReference>
<dbReference type="GO" id="GO:0004674">
    <property type="term" value="F:protein serine/threonine kinase activity"/>
    <property type="evidence" value="ECO:0007669"/>
    <property type="project" value="UniProtKB-KW"/>
</dbReference>
<evidence type="ECO:0000313" key="11">
    <source>
        <dbReference type="Proteomes" id="UP000002791"/>
    </source>
</evidence>
<dbReference type="SMART" id="SM00240">
    <property type="entry name" value="FHA"/>
    <property type="match status" value="1"/>
</dbReference>
<dbReference type="PANTHER" id="PTHR43289:SF6">
    <property type="entry name" value="SERINE_THREONINE-PROTEIN KINASE NEKL-3"/>
    <property type="match status" value="1"/>
</dbReference>
<sequence>MTVTVSVHDRGATHEYHYPEPARCLVGRGEDCDIRVPHRRVSRRHCLLETDPPMVWVRDLGSRNGTFVGGRRVDPLADRLLGDGDELSLGGVRDLVLRLTVPGPFRAPLPETFAGYDLVREIGRGAQGIVHLARHRGTGEYVAVKRMPTHPAADDSARFAFLREYETLRALRHPHVVAFHSGVLTDDEFCFACEYCRGGGLDRLVVRRGGRLPVGDALPITLQVLDALAYAHDAPVPALGERGVSSARGLVHRDVKPHNILLSDQDGGVVKLGDFGLAKSFEYAGLSGHTRTGAFGGSVPFTPRTQLLGYRDAGPEVDVWAAAACLYWMLTGATPRDFPAGSDPVAVGLREPVVPVRRRLPSLGTRLADVLDEALVDRPAHRITRAEEFASALRAV</sequence>
<evidence type="ECO:0000259" key="8">
    <source>
        <dbReference type="PROSITE" id="PS50006"/>
    </source>
</evidence>
<evidence type="ECO:0000256" key="7">
    <source>
        <dbReference type="ARBA" id="ARBA00022840"/>
    </source>
</evidence>
<dbReference type="Gene3D" id="1.10.510.10">
    <property type="entry name" value="Transferase(Phosphotransferase) domain 1"/>
    <property type="match status" value="1"/>
</dbReference>
<name>H5XCS5_9PSEU</name>
<proteinExistence type="predicted"/>
<dbReference type="STRING" id="882082.SaccyDRAFT_3490"/>
<protein>
    <recommendedName>
        <fullName evidence="1">non-specific serine/threonine protein kinase</fullName>
        <ecNumber evidence="1">2.7.11.1</ecNumber>
    </recommendedName>
</protein>
<dbReference type="HOGENOM" id="CLU_034631_0_0_11"/>
<dbReference type="InterPro" id="IPR008271">
    <property type="entry name" value="Ser/Thr_kinase_AS"/>
</dbReference>
<dbReference type="EMBL" id="CM001440">
    <property type="protein sequence ID" value="EHR62319.1"/>
    <property type="molecule type" value="Genomic_DNA"/>
</dbReference>
<gene>
    <name evidence="10" type="ORF">SaccyDRAFT_3490</name>
</gene>
<dbReference type="Gene3D" id="2.60.200.20">
    <property type="match status" value="1"/>
</dbReference>
<evidence type="ECO:0000256" key="6">
    <source>
        <dbReference type="ARBA" id="ARBA00022777"/>
    </source>
</evidence>
<dbReference type="AlphaFoldDB" id="H5XCS5"/>
<evidence type="ECO:0000256" key="2">
    <source>
        <dbReference type="ARBA" id="ARBA00022527"/>
    </source>
</evidence>
<evidence type="ECO:0000256" key="1">
    <source>
        <dbReference type="ARBA" id="ARBA00012513"/>
    </source>
</evidence>
<dbReference type="SUPFAM" id="SSF49879">
    <property type="entry name" value="SMAD/FHA domain"/>
    <property type="match status" value="1"/>
</dbReference>